<dbReference type="AlphaFoldDB" id="L9YEX1"/>
<dbReference type="Proteomes" id="UP000011618">
    <property type="component" value="Unassembled WGS sequence"/>
</dbReference>
<evidence type="ECO:0000313" key="1">
    <source>
        <dbReference type="EMBL" id="ELY72645.1"/>
    </source>
</evidence>
<sequence>MIRCLRAFSRRSTNPELRFTLRTFRQPLRLLHERNEAGRDAVGEFDLDDATRANLERLGYLAPGLQFFSNQ</sequence>
<organism evidence="1 2">
    <name type="scientific">Natrinema pallidum DSM 3751</name>
    <dbReference type="NCBI Taxonomy" id="1227495"/>
    <lineage>
        <taxon>Archaea</taxon>
        <taxon>Methanobacteriati</taxon>
        <taxon>Methanobacteriota</taxon>
        <taxon>Stenosarchaea group</taxon>
        <taxon>Halobacteria</taxon>
        <taxon>Halobacteriales</taxon>
        <taxon>Natrialbaceae</taxon>
        <taxon>Natrinema</taxon>
    </lineage>
</organism>
<accession>L9YEX1</accession>
<protein>
    <submittedName>
        <fullName evidence="1">Uncharacterized protein</fullName>
    </submittedName>
</protein>
<evidence type="ECO:0000313" key="2">
    <source>
        <dbReference type="Proteomes" id="UP000011618"/>
    </source>
</evidence>
<gene>
    <name evidence="1" type="ORF">C487_18316</name>
</gene>
<reference evidence="1 2" key="1">
    <citation type="journal article" date="2014" name="PLoS Genet.">
        <title>Phylogenetically driven sequencing of extremely halophilic archaea reveals strategies for static and dynamic osmo-response.</title>
        <authorList>
            <person name="Becker E.A."/>
            <person name="Seitzer P.M."/>
            <person name="Tritt A."/>
            <person name="Larsen D."/>
            <person name="Krusor M."/>
            <person name="Yao A.I."/>
            <person name="Wu D."/>
            <person name="Madern D."/>
            <person name="Eisen J.A."/>
            <person name="Darling A.E."/>
            <person name="Facciotti M.T."/>
        </authorList>
    </citation>
    <scope>NUCLEOTIDE SEQUENCE [LARGE SCALE GENOMIC DNA]</scope>
    <source>
        <strain evidence="1 2">DSM 3751</strain>
    </source>
</reference>
<dbReference type="EMBL" id="AOII01000107">
    <property type="protein sequence ID" value="ELY72645.1"/>
    <property type="molecule type" value="Genomic_DNA"/>
</dbReference>
<comment type="caution">
    <text evidence="1">The sequence shown here is derived from an EMBL/GenBank/DDBJ whole genome shotgun (WGS) entry which is preliminary data.</text>
</comment>
<name>L9YEX1_9EURY</name>
<dbReference type="PATRIC" id="fig|1227495.3.peg.3663"/>
<proteinExistence type="predicted"/>